<dbReference type="AlphaFoldDB" id="A0A9Q3L250"/>
<keyword evidence="3" id="KW-1185">Reference proteome</keyword>
<feature type="compositionally biased region" description="Basic and acidic residues" evidence="1">
    <location>
        <begin position="192"/>
        <end position="204"/>
    </location>
</feature>
<sequence>MVHTRNGSNYSVQQDGCGQGIVKTCTQSANSSSRKTCLEDAGVSPHYPRSVPTNFDINSDSELIQGRFLRAGPFPSGIHRSISVPVPKPVQSSQGRGVVNIPKPLEEGYQLLIKHQELSGSGEDHGTLKKIESIVFQRQGQEDKEIFEEPKSFIHRPKERIANNPSFRKRRPSGINQLQTSSRSVKGQAQRTSKEAERSQEQSRKGKKQSQLAQTLPKRVQDPQIGAFSSRQCIPDGQDFNLIHVQRSVKDG</sequence>
<feature type="region of interest" description="Disordered" evidence="1">
    <location>
        <begin position="147"/>
        <end position="233"/>
    </location>
</feature>
<gene>
    <name evidence="2" type="ORF">O181_131533</name>
</gene>
<dbReference type="EMBL" id="AVOT02145175">
    <property type="protein sequence ID" value="MBW0591818.1"/>
    <property type="molecule type" value="Genomic_DNA"/>
</dbReference>
<organism evidence="2 3">
    <name type="scientific">Austropuccinia psidii MF-1</name>
    <dbReference type="NCBI Taxonomy" id="1389203"/>
    <lineage>
        <taxon>Eukaryota</taxon>
        <taxon>Fungi</taxon>
        <taxon>Dikarya</taxon>
        <taxon>Basidiomycota</taxon>
        <taxon>Pucciniomycotina</taxon>
        <taxon>Pucciniomycetes</taxon>
        <taxon>Pucciniales</taxon>
        <taxon>Sphaerophragmiaceae</taxon>
        <taxon>Austropuccinia</taxon>
    </lineage>
</organism>
<evidence type="ECO:0000313" key="3">
    <source>
        <dbReference type="Proteomes" id="UP000765509"/>
    </source>
</evidence>
<proteinExistence type="predicted"/>
<feature type="compositionally biased region" description="Polar residues" evidence="1">
    <location>
        <begin position="174"/>
        <end position="191"/>
    </location>
</feature>
<accession>A0A9Q3L250</accession>
<comment type="caution">
    <text evidence="2">The sequence shown here is derived from an EMBL/GenBank/DDBJ whole genome shotgun (WGS) entry which is preliminary data.</text>
</comment>
<protein>
    <submittedName>
        <fullName evidence="2">Uncharacterized protein</fullName>
    </submittedName>
</protein>
<evidence type="ECO:0000256" key="1">
    <source>
        <dbReference type="SAM" id="MobiDB-lite"/>
    </source>
</evidence>
<reference evidence="2" key="1">
    <citation type="submission" date="2021-03" db="EMBL/GenBank/DDBJ databases">
        <title>Draft genome sequence of rust myrtle Austropuccinia psidii MF-1, a brazilian biotype.</title>
        <authorList>
            <person name="Quecine M.C."/>
            <person name="Pachon D.M.R."/>
            <person name="Bonatelli M.L."/>
            <person name="Correr F.H."/>
            <person name="Franceschini L.M."/>
            <person name="Leite T.F."/>
            <person name="Margarido G.R.A."/>
            <person name="Almeida C.A."/>
            <person name="Ferrarezi J.A."/>
            <person name="Labate C.A."/>
        </authorList>
    </citation>
    <scope>NUCLEOTIDE SEQUENCE</scope>
    <source>
        <strain evidence="2">MF-1</strain>
    </source>
</reference>
<evidence type="ECO:0000313" key="2">
    <source>
        <dbReference type="EMBL" id="MBW0591818.1"/>
    </source>
</evidence>
<name>A0A9Q3L250_9BASI</name>
<dbReference type="Proteomes" id="UP000765509">
    <property type="component" value="Unassembled WGS sequence"/>
</dbReference>